<proteinExistence type="predicted"/>
<dbReference type="AlphaFoldDB" id="A0AAE4SC44"/>
<evidence type="ECO:0000256" key="1">
    <source>
        <dbReference type="SAM" id="Phobius"/>
    </source>
</evidence>
<reference evidence="2 3" key="1">
    <citation type="submission" date="2023-06" db="EMBL/GenBank/DDBJ databases">
        <title>Genome sequence of Methancorpusculaceae sp. Cs1.</title>
        <authorList>
            <person name="Protasov E."/>
            <person name="Platt K."/>
            <person name="Poehlein A."/>
            <person name="Daniel R."/>
            <person name="Brune A."/>
        </authorList>
    </citation>
    <scope>NUCLEOTIDE SEQUENCE [LARGE SCALE GENOMIC DNA]</scope>
    <source>
        <strain evidence="2 3">Cs1</strain>
    </source>
</reference>
<keyword evidence="1" id="KW-0472">Membrane</keyword>
<dbReference type="Proteomes" id="UP001283212">
    <property type="component" value="Unassembled WGS sequence"/>
</dbReference>
<sequence length="137" mass="15439">MVCANTKKLLIMVLIVIIVACTFLMAYHNLSQTEGHIYFLPVDLQIDILSTNVTVIHITETDFTTHPVLKRIFVEKYDSPIPGVAIARFPLLVGSMPAVSPNEADAILEKYFTVMGNGEWRYVEYDGVYYQVIEGQP</sequence>
<dbReference type="PROSITE" id="PS51257">
    <property type="entry name" value="PROKAR_LIPOPROTEIN"/>
    <property type="match status" value="1"/>
</dbReference>
<gene>
    <name evidence="2" type="ORF">McpCs1_18330</name>
</gene>
<keyword evidence="3" id="KW-1185">Reference proteome</keyword>
<organism evidence="2 3">
    <name type="scientific">Methanorbis rubei</name>
    <dbReference type="NCBI Taxonomy" id="3028300"/>
    <lineage>
        <taxon>Archaea</taxon>
        <taxon>Methanobacteriati</taxon>
        <taxon>Methanobacteriota</taxon>
        <taxon>Stenosarchaea group</taxon>
        <taxon>Methanomicrobia</taxon>
        <taxon>Methanomicrobiales</taxon>
        <taxon>Methanocorpusculaceae</taxon>
        <taxon>Methanorbis</taxon>
    </lineage>
</organism>
<evidence type="ECO:0000313" key="2">
    <source>
        <dbReference type="EMBL" id="MDV0444422.1"/>
    </source>
</evidence>
<evidence type="ECO:0000313" key="3">
    <source>
        <dbReference type="Proteomes" id="UP001283212"/>
    </source>
</evidence>
<keyword evidence="1" id="KW-0812">Transmembrane</keyword>
<feature type="transmembrane region" description="Helical" evidence="1">
    <location>
        <begin position="9"/>
        <end position="27"/>
    </location>
</feature>
<name>A0AAE4SC44_9EURY</name>
<dbReference type="EMBL" id="JAWDKB010000009">
    <property type="protein sequence ID" value="MDV0444422.1"/>
    <property type="molecule type" value="Genomic_DNA"/>
</dbReference>
<keyword evidence="1" id="KW-1133">Transmembrane helix</keyword>
<protein>
    <submittedName>
        <fullName evidence="2">Uncharacterized protein</fullName>
    </submittedName>
</protein>
<comment type="caution">
    <text evidence="2">The sequence shown here is derived from an EMBL/GenBank/DDBJ whole genome shotgun (WGS) entry which is preliminary data.</text>
</comment>
<accession>A0AAE4SC44</accession>